<evidence type="ECO:0000313" key="2">
    <source>
        <dbReference type="Proteomes" id="UP000198345"/>
    </source>
</evidence>
<reference evidence="1 2" key="1">
    <citation type="submission" date="2016-11" db="EMBL/GenBank/DDBJ databases">
        <title>Whole genomes of Flavobacteriaceae.</title>
        <authorList>
            <person name="Stine C."/>
            <person name="Li C."/>
            <person name="Tadesse D."/>
        </authorList>
    </citation>
    <scope>NUCLEOTIDE SEQUENCE [LARGE SCALE GENOMIC DNA]</scope>
    <source>
        <strain evidence="1 2">DSM 18292</strain>
    </source>
</reference>
<accession>A0A226GQH2</accession>
<dbReference type="Proteomes" id="UP000198345">
    <property type="component" value="Unassembled WGS sequence"/>
</dbReference>
<comment type="caution">
    <text evidence="1">The sequence shown here is derived from an EMBL/GenBank/DDBJ whole genome shotgun (WGS) entry which is preliminary data.</text>
</comment>
<dbReference type="EMBL" id="MUGW01000076">
    <property type="protein sequence ID" value="OXA83711.1"/>
    <property type="molecule type" value="Genomic_DNA"/>
</dbReference>
<gene>
    <name evidence="1" type="ORF">B0A66_22115</name>
</gene>
<evidence type="ECO:0000313" key="1">
    <source>
        <dbReference type="EMBL" id="OXA83711.1"/>
    </source>
</evidence>
<proteinExistence type="predicted"/>
<organism evidence="1 2">
    <name type="scientific">Flavobacterium hercynium</name>
    <dbReference type="NCBI Taxonomy" id="387094"/>
    <lineage>
        <taxon>Bacteria</taxon>
        <taxon>Pseudomonadati</taxon>
        <taxon>Bacteroidota</taxon>
        <taxon>Flavobacteriia</taxon>
        <taxon>Flavobacteriales</taxon>
        <taxon>Flavobacteriaceae</taxon>
        <taxon>Flavobacterium</taxon>
    </lineage>
</organism>
<dbReference type="AlphaFoldDB" id="A0A226GQH2"/>
<keyword evidence="2" id="KW-1185">Reference proteome</keyword>
<name>A0A226GQH2_9FLAO</name>
<sequence>MQDEREKEALLKNKKPEPVRFVGSDFILPFRPHNLYTEYSVKYTIEKEGTKQTLRQYYKLTRLQSQTNQKDYHFIQINKISPLLINEKVAQNRAQQIAEQIDQLLFPLRIVVDEWGKWIDLNSYYKIKARWEERKEEIKEAYQGVVYDNIVESIENIIKDDDTLLKYVSRNWFLRAYFNGIHEKYTPELETIKNLFFPCITKMKNQKFHIIQKVAPYLDDSNLIEVTQKGTSENEFINGSYNAAYFLNPNNYSIEYFTVECDLKNRNQKIMIEVKNLNETKITPPTGISLLVKD</sequence>
<protein>
    <submittedName>
        <fullName evidence="1">Uncharacterized protein</fullName>
    </submittedName>
</protein>